<name>A0AAD7RI31_9TELE</name>
<feature type="signal peptide" evidence="9">
    <location>
        <begin position="1"/>
        <end position="23"/>
    </location>
</feature>
<evidence type="ECO:0000256" key="8">
    <source>
        <dbReference type="SAM" id="MobiDB-lite"/>
    </source>
</evidence>
<evidence type="ECO:0000256" key="7">
    <source>
        <dbReference type="PROSITE-ProRule" id="PRU01011"/>
    </source>
</evidence>
<dbReference type="InterPro" id="IPR051298">
    <property type="entry name" value="Heme_transport/Cell_adhesion"/>
</dbReference>
<evidence type="ECO:0000256" key="2">
    <source>
        <dbReference type="ARBA" id="ARBA00022525"/>
    </source>
</evidence>
<keyword evidence="4" id="KW-0677">Repeat</keyword>
<evidence type="ECO:0000256" key="3">
    <source>
        <dbReference type="ARBA" id="ARBA00022729"/>
    </source>
</evidence>
<keyword evidence="6" id="KW-0325">Glycoprotein</keyword>
<comment type="subcellular location">
    <subcellularLocation>
        <location evidence="1">Secreted</location>
    </subcellularLocation>
</comment>
<evidence type="ECO:0000256" key="1">
    <source>
        <dbReference type="ARBA" id="ARBA00004613"/>
    </source>
</evidence>
<dbReference type="Pfam" id="PF00045">
    <property type="entry name" value="Hemopexin"/>
    <property type="match status" value="1"/>
</dbReference>
<keyword evidence="5" id="KW-1015">Disulfide bond</keyword>
<dbReference type="GO" id="GO:0005615">
    <property type="term" value="C:extracellular space"/>
    <property type="evidence" value="ECO:0007669"/>
    <property type="project" value="TreeGrafter"/>
</dbReference>
<feature type="compositionally biased region" description="Acidic residues" evidence="8">
    <location>
        <begin position="482"/>
        <end position="492"/>
    </location>
</feature>
<dbReference type="SUPFAM" id="SSF90188">
    <property type="entry name" value="Somatomedin B domain"/>
    <property type="match status" value="2"/>
</dbReference>
<dbReference type="PANTHER" id="PTHR22917:SF1">
    <property type="entry name" value="PROTEOGLYCAN 4"/>
    <property type="match status" value="1"/>
</dbReference>
<keyword evidence="12" id="KW-1185">Reference proteome</keyword>
<feature type="region of interest" description="Disordered" evidence="8">
    <location>
        <begin position="123"/>
        <end position="257"/>
    </location>
</feature>
<keyword evidence="3 9" id="KW-0732">Signal</keyword>
<accession>A0AAD7RI31</accession>
<feature type="domain" description="SMB" evidence="10">
    <location>
        <begin position="63"/>
        <end position="106"/>
    </location>
</feature>
<dbReference type="PROSITE" id="PS00024">
    <property type="entry name" value="HEMOPEXIN"/>
    <property type="match status" value="1"/>
</dbReference>
<feature type="compositionally biased region" description="Polar residues" evidence="8">
    <location>
        <begin position="431"/>
        <end position="450"/>
    </location>
</feature>
<feature type="compositionally biased region" description="Polar residues" evidence="8">
    <location>
        <begin position="459"/>
        <end position="473"/>
    </location>
</feature>
<dbReference type="InterPro" id="IPR036024">
    <property type="entry name" value="Somatomedin_B-like_dom_sf"/>
</dbReference>
<dbReference type="CDD" id="cd00094">
    <property type="entry name" value="HX"/>
    <property type="match status" value="1"/>
</dbReference>
<feature type="compositionally biased region" description="Low complexity" evidence="8">
    <location>
        <begin position="326"/>
        <end position="344"/>
    </location>
</feature>
<reference evidence="11" key="1">
    <citation type="journal article" date="2023" name="Science">
        <title>Genome structures resolve the early diversification of teleost fishes.</title>
        <authorList>
            <person name="Parey E."/>
            <person name="Louis A."/>
            <person name="Montfort J."/>
            <person name="Bouchez O."/>
            <person name="Roques C."/>
            <person name="Iampietro C."/>
            <person name="Lluch J."/>
            <person name="Castinel A."/>
            <person name="Donnadieu C."/>
            <person name="Desvignes T."/>
            <person name="Floi Bucao C."/>
            <person name="Jouanno E."/>
            <person name="Wen M."/>
            <person name="Mejri S."/>
            <person name="Dirks R."/>
            <person name="Jansen H."/>
            <person name="Henkel C."/>
            <person name="Chen W.J."/>
            <person name="Zahm M."/>
            <person name="Cabau C."/>
            <person name="Klopp C."/>
            <person name="Thompson A.W."/>
            <person name="Robinson-Rechavi M."/>
            <person name="Braasch I."/>
            <person name="Lecointre G."/>
            <person name="Bobe J."/>
            <person name="Postlethwait J.H."/>
            <person name="Berthelot C."/>
            <person name="Roest Crollius H."/>
            <person name="Guiguen Y."/>
        </authorList>
    </citation>
    <scope>NUCLEOTIDE SEQUENCE</scope>
    <source>
        <strain evidence="11">NC1722</strain>
    </source>
</reference>
<evidence type="ECO:0000256" key="4">
    <source>
        <dbReference type="ARBA" id="ARBA00022737"/>
    </source>
</evidence>
<dbReference type="Gene3D" id="2.110.10.10">
    <property type="entry name" value="Hemopexin-like domain"/>
    <property type="match status" value="1"/>
</dbReference>
<dbReference type="PROSITE" id="PS50958">
    <property type="entry name" value="SMB_2"/>
    <property type="match status" value="2"/>
</dbReference>
<proteinExistence type="predicted"/>
<evidence type="ECO:0000256" key="6">
    <source>
        <dbReference type="ARBA" id="ARBA00023180"/>
    </source>
</evidence>
<feature type="compositionally biased region" description="Low complexity" evidence="8">
    <location>
        <begin position="295"/>
        <end position="307"/>
    </location>
</feature>
<dbReference type="InterPro" id="IPR020436">
    <property type="entry name" value="SMB_chordata"/>
</dbReference>
<protein>
    <recommendedName>
        <fullName evidence="10">SMB domain-containing protein</fullName>
    </recommendedName>
</protein>
<feature type="compositionally biased region" description="Polar residues" evidence="8">
    <location>
        <begin position="218"/>
        <end position="233"/>
    </location>
</feature>
<dbReference type="PROSITE" id="PS00524">
    <property type="entry name" value="SMB_1"/>
    <property type="match status" value="2"/>
</dbReference>
<feature type="compositionally biased region" description="Basic and acidic residues" evidence="8">
    <location>
        <begin position="142"/>
        <end position="152"/>
    </location>
</feature>
<dbReference type="InterPro" id="IPR001212">
    <property type="entry name" value="Somatomedin_B_dom"/>
</dbReference>
<dbReference type="SUPFAM" id="SSF50923">
    <property type="entry name" value="Hemopexin-like domain"/>
    <property type="match status" value="1"/>
</dbReference>
<dbReference type="GO" id="GO:0030247">
    <property type="term" value="F:polysaccharide binding"/>
    <property type="evidence" value="ECO:0007669"/>
    <property type="project" value="InterPro"/>
</dbReference>
<dbReference type="InterPro" id="IPR018486">
    <property type="entry name" value="Hemopexin_CS"/>
</dbReference>
<dbReference type="Gene3D" id="4.10.410.20">
    <property type="match status" value="2"/>
</dbReference>
<dbReference type="Pfam" id="PF01033">
    <property type="entry name" value="Somatomedin_B"/>
    <property type="match status" value="2"/>
</dbReference>
<dbReference type="GO" id="GO:0005044">
    <property type="term" value="F:scavenger receptor activity"/>
    <property type="evidence" value="ECO:0007669"/>
    <property type="project" value="InterPro"/>
</dbReference>
<feature type="repeat" description="Hemopexin" evidence="7">
    <location>
        <begin position="543"/>
        <end position="590"/>
    </location>
</feature>
<gene>
    <name evidence="11" type="ORF">AAFF_G00204120</name>
</gene>
<evidence type="ECO:0000256" key="5">
    <source>
        <dbReference type="ARBA" id="ARBA00023157"/>
    </source>
</evidence>
<sequence>MVTLSLIGSLLALAYALLTSCLAQEPCSDRCGESYYRGHICHCDYECLIHQECCKDYEFVCTTSDSCKGRCGESFKRGRQCSCDSECTRYNQCCPDYQRHCGKETTTRATSTTVRATALKSTKCKKSKKNKPSEPQASQVVKEQDVTLEHTQRPPGSENEDINEDWSDSHLLPLSTHPPPPPILPDEEIQGDEGVGPTPHQVPAPVVEGSSPVATLAPESTSGQEPLPISTSGDIVPLDGADTPLTSIGTPTPWTDQGAIKEEIFSPFPEDPLLTPQESIGIPHVTESTDFSTAVPTIEPPVEITEPNATRFPQDQEPQTTHTTPQASMAATTGSAASASQSSGKPTAPAVTSFPSPAMEAGGAKGDGASVSPSGTQDPSGMSITPPVGTAAQTGPVVPGSTTGADTPLAGGDITNAAQTRGPASRPITDQLATPTQINEMQPAPSSHPTTAPIRPLSVQPSKNPSRPSTLTDVTPALATDNPDDYLPEDNNDTNLCSGRPISGLTTLNNGTVVVFRGHYFWVLDANRSPGAARGITDMWGIPSPIDTVFTRCNCHGKTYFFKGNNYWRFQNDVIDQGYPKDISVGFDKLAGKITAALSLPAFRRRREAVYFFKRGGLVQKYSYKPTTCNKRVPNRVYVVRTRLARQAAPAEISLGKEIYIKLKWKGFPSLVTSAVSIPDRRKLDGYDYYIFSRSKYYNIKIDDDQPALASPLPAPSQQNSAKNWFRCP</sequence>
<dbReference type="AlphaFoldDB" id="A0AAD7RI31"/>
<dbReference type="GO" id="GO:0006955">
    <property type="term" value="P:immune response"/>
    <property type="evidence" value="ECO:0007669"/>
    <property type="project" value="InterPro"/>
</dbReference>
<dbReference type="PRINTS" id="PR00022">
    <property type="entry name" value="SOMATOMEDINB"/>
</dbReference>
<dbReference type="InterPro" id="IPR000585">
    <property type="entry name" value="Hemopexin-like_dom"/>
</dbReference>
<evidence type="ECO:0000313" key="11">
    <source>
        <dbReference type="EMBL" id="KAJ8384497.1"/>
    </source>
</evidence>
<dbReference type="SMART" id="SM00201">
    <property type="entry name" value="SO"/>
    <property type="match status" value="2"/>
</dbReference>
<dbReference type="EMBL" id="JAINUG010000270">
    <property type="protein sequence ID" value="KAJ8384497.1"/>
    <property type="molecule type" value="Genomic_DNA"/>
</dbReference>
<feature type="compositionally biased region" description="Polar residues" evidence="8">
    <location>
        <begin position="371"/>
        <end position="383"/>
    </location>
</feature>
<evidence type="ECO:0000313" key="12">
    <source>
        <dbReference type="Proteomes" id="UP001221898"/>
    </source>
</evidence>
<dbReference type="SMART" id="SM00120">
    <property type="entry name" value="HX"/>
    <property type="match status" value="2"/>
</dbReference>
<feature type="compositionally biased region" description="Polar residues" evidence="8">
    <location>
        <begin position="244"/>
        <end position="255"/>
    </location>
</feature>
<dbReference type="PANTHER" id="PTHR22917">
    <property type="entry name" value="HEMOPEXIN DOMAIN-CONTAINING PROTEIN"/>
    <property type="match status" value="1"/>
</dbReference>
<evidence type="ECO:0000259" key="10">
    <source>
        <dbReference type="PROSITE" id="PS50958"/>
    </source>
</evidence>
<evidence type="ECO:0000256" key="9">
    <source>
        <dbReference type="SAM" id="SignalP"/>
    </source>
</evidence>
<keyword evidence="2" id="KW-0964">Secreted</keyword>
<dbReference type="InterPro" id="IPR018487">
    <property type="entry name" value="Hemopexin-like_repeat"/>
</dbReference>
<feature type="region of interest" description="Disordered" evidence="8">
    <location>
        <begin position="291"/>
        <end position="494"/>
    </location>
</feature>
<dbReference type="Proteomes" id="UP001221898">
    <property type="component" value="Unassembled WGS sequence"/>
</dbReference>
<comment type="caution">
    <text evidence="11">The sequence shown here is derived from an EMBL/GenBank/DDBJ whole genome shotgun (WGS) entry which is preliminary data.</text>
</comment>
<feature type="compositionally biased region" description="Polar residues" evidence="8">
    <location>
        <begin position="311"/>
        <end position="325"/>
    </location>
</feature>
<dbReference type="InterPro" id="IPR036375">
    <property type="entry name" value="Hemopexin-like_dom_sf"/>
</dbReference>
<feature type="chain" id="PRO_5042186529" description="SMB domain-containing protein" evidence="9">
    <location>
        <begin position="24"/>
        <end position="729"/>
    </location>
</feature>
<feature type="domain" description="SMB" evidence="10">
    <location>
        <begin position="23"/>
        <end position="62"/>
    </location>
</feature>
<dbReference type="PROSITE" id="PS51642">
    <property type="entry name" value="HEMOPEXIN_2"/>
    <property type="match status" value="1"/>
</dbReference>
<organism evidence="11 12">
    <name type="scientific">Aldrovandia affinis</name>
    <dbReference type="NCBI Taxonomy" id="143900"/>
    <lineage>
        <taxon>Eukaryota</taxon>
        <taxon>Metazoa</taxon>
        <taxon>Chordata</taxon>
        <taxon>Craniata</taxon>
        <taxon>Vertebrata</taxon>
        <taxon>Euteleostomi</taxon>
        <taxon>Actinopterygii</taxon>
        <taxon>Neopterygii</taxon>
        <taxon>Teleostei</taxon>
        <taxon>Notacanthiformes</taxon>
        <taxon>Halosauridae</taxon>
        <taxon>Aldrovandia</taxon>
    </lineage>
</organism>